<dbReference type="AlphaFoldDB" id="A0A4S2AZ38"/>
<evidence type="ECO:0000313" key="2">
    <source>
        <dbReference type="Proteomes" id="UP000310532"/>
    </source>
</evidence>
<dbReference type="Proteomes" id="UP000310532">
    <property type="component" value="Unassembled WGS sequence"/>
</dbReference>
<reference evidence="1 2" key="1">
    <citation type="submission" date="2019-04" db="EMBL/GenBank/DDBJ databases">
        <title>Microbes associate with the intestines of laboratory mice.</title>
        <authorList>
            <person name="Navarre W."/>
            <person name="Wong E."/>
            <person name="Huang K."/>
            <person name="Tropini C."/>
            <person name="Ng K."/>
            <person name="Yu B."/>
        </authorList>
    </citation>
    <scope>NUCLEOTIDE SEQUENCE [LARGE SCALE GENOMIC DNA]</scope>
    <source>
        <strain evidence="1 2">NM69_E16B</strain>
    </source>
</reference>
<dbReference type="Pfam" id="PF17170">
    <property type="entry name" value="DUF5128"/>
    <property type="match status" value="1"/>
</dbReference>
<dbReference type="EMBL" id="SRYZ01000013">
    <property type="protein sequence ID" value="TGY06906.1"/>
    <property type="molecule type" value="Genomic_DNA"/>
</dbReference>
<name>A0A4S2AZ38_9BACE</name>
<sequence>MEKSANNRNYIPNLLESPYIAFYHVYENDQSFCVPYYVNKTMYFGFYDKQRKVSYSFSQERLQSELQIGAFSSPSGITQDGAFISLLRSGLLLQLHESGSKINDDLMKILENSNEDDNPILFIYSLK</sequence>
<comment type="caution">
    <text evidence="1">The sequence shown here is derived from an EMBL/GenBank/DDBJ whole genome shotgun (WGS) entry which is preliminary data.</text>
</comment>
<dbReference type="RefSeq" id="WP_136009928.1">
    <property type="nucleotide sequence ID" value="NZ_SRYZ01000013.1"/>
</dbReference>
<gene>
    <name evidence="1" type="ORF">E5355_07945</name>
</gene>
<organism evidence="1 2">
    <name type="scientific">Bacteroides muris</name>
    <name type="common">ex Afrizal et al. 2022</name>
    <dbReference type="NCBI Taxonomy" id="2516960"/>
    <lineage>
        <taxon>Bacteria</taxon>
        <taxon>Pseudomonadati</taxon>
        <taxon>Bacteroidota</taxon>
        <taxon>Bacteroidia</taxon>
        <taxon>Bacteroidales</taxon>
        <taxon>Bacteroidaceae</taxon>
        <taxon>Bacteroides</taxon>
    </lineage>
</organism>
<keyword evidence="2" id="KW-1185">Reference proteome</keyword>
<protein>
    <submittedName>
        <fullName evidence="1">6-bladed beta-propeller</fullName>
    </submittedName>
</protein>
<proteinExistence type="predicted"/>
<accession>A0A4S2AZ38</accession>
<evidence type="ECO:0000313" key="1">
    <source>
        <dbReference type="EMBL" id="TGY06906.1"/>
    </source>
</evidence>